<dbReference type="Proteomes" id="UP001501509">
    <property type="component" value="Unassembled WGS sequence"/>
</dbReference>
<gene>
    <name evidence="1" type="ORF">GCM10010411_29440</name>
</gene>
<proteinExistence type="predicted"/>
<dbReference type="EMBL" id="BAAATD010000003">
    <property type="protein sequence ID" value="GAA2594352.1"/>
    <property type="molecule type" value="Genomic_DNA"/>
</dbReference>
<protein>
    <recommendedName>
        <fullName evidence="3">Response regulator</fullName>
    </recommendedName>
</protein>
<evidence type="ECO:0000313" key="1">
    <source>
        <dbReference type="EMBL" id="GAA2594352.1"/>
    </source>
</evidence>
<organism evidence="1 2">
    <name type="scientific">Actinomadura fulvescens</name>
    <dbReference type="NCBI Taxonomy" id="46160"/>
    <lineage>
        <taxon>Bacteria</taxon>
        <taxon>Bacillati</taxon>
        <taxon>Actinomycetota</taxon>
        <taxon>Actinomycetes</taxon>
        <taxon>Streptosporangiales</taxon>
        <taxon>Thermomonosporaceae</taxon>
        <taxon>Actinomadura</taxon>
    </lineage>
</organism>
<reference evidence="1 2" key="1">
    <citation type="journal article" date="2019" name="Int. J. Syst. Evol. Microbiol.">
        <title>The Global Catalogue of Microorganisms (GCM) 10K type strain sequencing project: providing services to taxonomists for standard genome sequencing and annotation.</title>
        <authorList>
            <consortium name="The Broad Institute Genomics Platform"/>
            <consortium name="The Broad Institute Genome Sequencing Center for Infectious Disease"/>
            <person name="Wu L."/>
            <person name="Ma J."/>
        </authorList>
    </citation>
    <scope>NUCLEOTIDE SEQUENCE [LARGE SCALE GENOMIC DNA]</scope>
    <source>
        <strain evidence="1 2">JCM 6833</strain>
    </source>
</reference>
<name>A0ABN3PSU7_9ACTN</name>
<comment type="caution">
    <text evidence="1">The sequence shown here is derived from an EMBL/GenBank/DDBJ whole genome shotgun (WGS) entry which is preliminary data.</text>
</comment>
<sequence>MGRRRRARRFLTFAFSAKSQEAPAGWGAMSLPRGARLLVVEDEPDIRELRAVTLGYCGWAATTT</sequence>
<evidence type="ECO:0008006" key="3">
    <source>
        <dbReference type="Google" id="ProtNLM"/>
    </source>
</evidence>
<evidence type="ECO:0000313" key="2">
    <source>
        <dbReference type="Proteomes" id="UP001501509"/>
    </source>
</evidence>
<accession>A0ABN3PSU7</accession>
<keyword evidence="2" id="KW-1185">Reference proteome</keyword>